<dbReference type="SUPFAM" id="SSF52266">
    <property type="entry name" value="SGNH hydrolase"/>
    <property type="match status" value="1"/>
</dbReference>
<gene>
    <name evidence="4" type="ordered locus">Lbys_2825</name>
</gene>
<feature type="chain" id="PRO_5003188064" description="Sialate O-acetylesterase domain-containing protein" evidence="2">
    <location>
        <begin position="17"/>
        <end position="707"/>
    </location>
</feature>
<dbReference type="InterPro" id="IPR005181">
    <property type="entry name" value="SASA"/>
</dbReference>
<dbReference type="Gene3D" id="3.40.50.1110">
    <property type="entry name" value="SGNH hydrolase"/>
    <property type="match status" value="1"/>
</dbReference>
<keyword evidence="5" id="KW-1185">Reference proteome</keyword>
<dbReference type="STRING" id="649349.Lbys_2825"/>
<accession>E4RRF4</accession>
<evidence type="ECO:0000259" key="3">
    <source>
        <dbReference type="Pfam" id="PF03629"/>
    </source>
</evidence>
<reference key="1">
    <citation type="submission" date="2010-11" db="EMBL/GenBank/DDBJ databases">
        <title>The complete genome of Leadbetterella byssophila DSM 17132.</title>
        <authorList>
            <consortium name="US DOE Joint Genome Institute (JGI-PGF)"/>
            <person name="Lucas S."/>
            <person name="Copeland A."/>
            <person name="Lapidus A."/>
            <person name="Glavina del Rio T."/>
            <person name="Dalin E."/>
            <person name="Tice H."/>
            <person name="Bruce D."/>
            <person name="Goodwin L."/>
            <person name="Pitluck S."/>
            <person name="Kyrpides N."/>
            <person name="Mavromatis K."/>
            <person name="Ivanova N."/>
            <person name="Teshima H."/>
            <person name="Brettin T."/>
            <person name="Detter J.C."/>
            <person name="Han C."/>
            <person name="Tapia R."/>
            <person name="Land M."/>
            <person name="Hauser L."/>
            <person name="Markowitz V."/>
            <person name="Cheng J.-F."/>
            <person name="Hugenholtz P."/>
            <person name="Woyke T."/>
            <person name="Wu D."/>
            <person name="Tindall B."/>
            <person name="Pomrenke H.G."/>
            <person name="Brambilla E."/>
            <person name="Klenk H.-P."/>
            <person name="Eisen J.A."/>
        </authorList>
    </citation>
    <scope>NUCLEOTIDE SEQUENCE [LARGE SCALE GENOMIC DNA]</scope>
    <source>
        <strain>DSM 17132</strain>
    </source>
</reference>
<dbReference type="Pfam" id="PF03629">
    <property type="entry name" value="SASA"/>
    <property type="match status" value="1"/>
</dbReference>
<evidence type="ECO:0000313" key="4">
    <source>
        <dbReference type="EMBL" id="ADQ18487.1"/>
    </source>
</evidence>
<evidence type="ECO:0000313" key="5">
    <source>
        <dbReference type="Proteomes" id="UP000007435"/>
    </source>
</evidence>
<dbReference type="EMBL" id="CP002305">
    <property type="protein sequence ID" value="ADQ18487.1"/>
    <property type="molecule type" value="Genomic_DNA"/>
</dbReference>
<dbReference type="GO" id="GO:0016788">
    <property type="term" value="F:hydrolase activity, acting on ester bonds"/>
    <property type="evidence" value="ECO:0007669"/>
    <property type="project" value="UniProtKB-ARBA"/>
</dbReference>
<reference evidence="4 5" key="2">
    <citation type="journal article" date="2011" name="Stand. Genomic Sci.">
        <title>Complete genome sequence of Leadbetterella byssophila type strain (4M15).</title>
        <authorList>
            <person name="Abt B."/>
            <person name="Teshima H."/>
            <person name="Lucas S."/>
            <person name="Lapidus A."/>
            <person name="Del Rio T.G."/>
            <person name="Nolan M."/>
            <person name="Tice H."/>
            <person name="Cheng J.F."/>
            <person name="Pitluck S."/>
            <person name="Liolios K."/>
            <person name="Pagani I."/>
            <person name="Ivanova N."/>
            <person name="Mavromatis K."/>
            <person name="Pati A."/>
            <person name="Tapia R."/>
            <person name="Han C."/>
            <person name="Goodwin L."/>
            <person name="Chen A."/>
            <person name="Palaniappan K."/>
            <person name="Land M."/>
            <person name="Hauser L."/>
            <person name="Chang Y.J."/>
            <person name="Jeffries C.D."/>
            <person name="Rohde M."/>
            <person name="Goker M."/>
            <person name="Tindall B.J."/>
            <person name="Detter J.C."/>
            <person name="Woyke T."/>
            <person name="Bristow J."/>
            <person name="Eisen J.A."/>
            <person name="Markowitz V."/>
            <person name="Hugenholtz P."/>
            <person name="Klenk H.P."/>
            <person name="Kyrpides N.C."/>
        </authorList>
    </citation>
    <scope>NUCLEOTIDE SEQUENCE [LARGE SCALE GENOMIC DNA]</scope>
    <source>
        <strain evidence="5">DSM 17132 / JCM 16389 / KACC 11308 / NBRC 106382 / 4M15</strain>
    </source>
</reference>
<name>E4RRF4_LEAB4</name>
<dbReference type="eggNOG" id="COG2372">
    <property type="taxonomic scope" value="Bacteria"/>
</dbReference>
<dbReference type="RefSeq" id="WP_013409519.1">
    <property type="nucleotide sequence ID" value="NC_014655.1"/>
</dbReference>
<dbReference type="KEGG" id="lby:Lbys_2825"/>
<feature type="signal peptide" evidence="2">
    <location>
        <begin position="1"/>
        <end position="16"/>
    </location>
</feature>
<proteinExistence type="predicted"/>
<protein>
    <recommendedName>
        <fullName evidence="3">Sialate O-acetylesterase domain-containing protein</fullName>
    </recommendedName>
</protein>
<dbReference type="AlphaFoldDB" id="E4RRF4"/>
<evidence type="ECO:0000256" key="2">
    <source>
        <dbReference type="SAM" id="SignalP"/>
    </source>
</evidence>
<organism evidence="4 5">
    <name type="scientific">Leadbetterella byssophila (strain DSM 17132 / JCM 16389 / KACC 11308 / NBRC 106382 / 4M15)</name>
    <dbReference type="NCBI Taxonomy" id="649349"/>
    <lineage>
        <taxon>Bacteria</taxon>
        <taxon>Pseudomonadati</taxon>
        <taxon>Bacteroidota</taxon>
        <taxon>Cytophagia</taxon>
        <taxon>Cytophagales</taxon>
        <taxon>Leadbetterellaceae</taxon>
        <taxon>Leadbetterella</taxon>
    </lineage>
</organism>
<dbReference type="HOGENOM" id="CLU_390185_0_0_10"/>
<dbReference type="InterPro" id="IPR036514">
    <property type="entry name" value="SGNH_hydro_sf"/>
</dbReference>
<sequence>MKPLLLLFFLSTSAFSQVQWTKIPADYQLFPRDEKNSAEVEFQFTSKTDTEIQIQVYGNDQLLNTLKESVKANTSNSIKIPIEAKPISYDFQIKIANESITKRGIVAGDFIVMYGQSNIKALSGIDHFKVDTKYLRNFDTKNPAEPYSWSTADLPYGSVGVIGLKLQQLILDKYGIPTCILNAGVGGASLYSLIPGNGLNYQTLMDRVEKSGAKGNVKAIIWRQGEAETCNWYMDIIDYPILFGQFMDHINKDFPEIIKFYNIQTGILHCNQMEEAGQLREYMRSTKYLFPKVETTNMHHLPLSDDVHYSSEAYIQTAEELLPLLGRDIYQDQNLPEIHPPDIQKIWRNAMGDTLILVFEEGQKIQYPTPKTINGFTWKMEDYFYINTITAHQDGIIQKAWAEENRVYLKLNWPINGGFVTYLPSYATSSPPKQEVHLTNSRGLRAMSFYQFPILPMLPTPRITNIQKLEPGKIRLTFSDKGNYIVERRSLTSDGYTVLVSLNNADSYTDEVDLNQRWEYRIKRVDEFAQSDYSNTVSHIPPPIVEDFAPRNIMQNEKGPFVIKGKNFGTEKGKVNEKVEILTWKDSEITFNLSSTFLPGNFNLSFETADEQTFTVQINVDALLPIENNYLSIAYPNPVSTKYLNISSTMDILEMHLILPTGQWQKLKSKKLGKHDYQIDTEHLSSGQYILLLQGQKEKEILRFTKY</sequence>
<keyword evidence="1" id="KW-0378">Hydrolase</keyword>
<dbReference type="Proteomes" id="UP000007435">
    <property type="component" value="Chromosome"/>
</dbReference>
<evidence type="ECO:0000256" key="1">
    <source>
        <dbReference type="ARBA" id="ARBA00022801"/>
    </source>
</evidence>
<keyword evidence="2" id="KW-0732">Signal</keyword>
<dbReference type="OrthoDB" id="926075at2"/>
<feature type="domain" description="Sialate O-acetylesterase" evidence="3">
    <location>
        <begin position="112"/>
        <end position="321"/>
    </location>
</feature>